<dbReference type="PANTHER" id="PTHR33362">
    <property type="entry name" value="SIALIC ACID TRAP TRANSPORTER PERMEASE PROTEIN SIAT-RELATED"/>
    <property type="match status" value="1"/>
</dbReference>
<evidence type="ECO:0000313" key="9">
    <source>
        <dbReference type="EMBL" id="SQB33572.1"/>
    </source>
</evidence>
<organism evidence="9 10">
    <name type="scientific">Clostridium cochlearium</name>
    <dbReference type="NCBI Taxonomy" id="1494"/>
    <lineage>
        <taxon>Bacteria</taxon>
        <taxon>Bacillati</taxon>
        <taxon>Bacillota</taxon>
        <taxon>Clostridia</taxon>
        <taxon>Eubacteriales</taxon>
        <taxon>Clostridiaceae</taxon>
        <taxon>Clostridium</taxon>
    </lineage>
</organism>
<gene>
    <name evidence="9" type="primary">siaT_3</name>
    <name evidence="9" type="ORF">NCTC13028_00567</name>
</gene>
<dbReference type="GO" id="GO:0022857">
    <property type="term" value="F:transmembrane transporter activity"/>
    <property type="evidence" value="ECO:0007669"/>
    <property type="project" value="TreeGrafter"/>
</dbReference>
<dbReference type="InterPro" id="IPR004681">
    <property type="entry name" value="TRAP_DctM"/>
</dbReference>
<feature type="transmembrane region" description="Helical" evidence="7">
    <location>
        <begin position="78"/>
        <end position="96"/>
    </location>
</feature>
<evidence type="ECO:0000256" key="5">
    <source>
        <dbReference type="ARBA" id="ARBA00022989"/>
    </source>
</evidence>
<keyword evidence="3" id="KW-0997">Cell inner membrane</keyword>
<feature type="transmembrane region" description="Helical" evidence="7">
    <location>
        <begin position="139"/>
        <end position="162"/>
    </location>
</feature>
<evidence type="ECO:0000256" key="4">
    <source>
        <dbReference type="ARBA" id="ARBA00022692"/>
    </source>
</evidence>
<evidence type="ECO:0000256" key="6">
    <source>
        <dbReference type="ARBA" id="ARBA00023136"/>
    </source>
</evidence>
<reference evidence="9 10" key="1">
    <citation type="submission" date="2018-06" db="EMBL/GenBank/DDBJ databases">
        <authorList>
            <consortium name="Pathogen Informatics"/>
            <person name="Doyle S."/>
        </authorList>
    </citation>
    <scope>NUCLEOTIDE SEQUENCE [LARGE SCALE GENOMIC DNA]</scope>
    <source>
        <strain evidence="9 10">NCTC13028</strain>
    </source>
</reference>
<dbReference type="InterPro" id="IPR010656">
    <property type="entry name" value="DctM"/>
</dbReference>
<feature type="domain" description="TRAP C4-dicarboxylate transport system permease DctM subunit" evidence="8">
    <location>
        <begin position="7"/>
        <end position="259"/>
    </location>
</feature>
<dbReference type="NCBIfam" id="TIGR00786">
    <property type="entry name" value="dctM"/>
    <property type="match status" value="1"/>
</dbReference>
<dbReference type="AlphaFoldDB" id="A0A2X2VRA0"/>
<proteinExistence type="predicted"/>
<dbReference type="PANTHER" id="PTHR33362:SF4">
    <property type="entry name" value="2,3-DIKETO-L-GULONATE TRAP TRANSPORTER LARGE PERMEASE PROTEIN YIAN"/>
    <property type="match status" value="1"/>
</dbReference>
<name>A0A2X2VRA0_CLOCO</name>
<feature type="transmembrane region" description="Helical" evidence="7">
    <location>
        <begin position="47"/>
        <end position="66"/>
    </location>
</feature>
<keyword evidence="4 7" id="KW-0812">Transmembrane</keyword>
<evidence type="ECO:0000256" key="7">
    <source>
        <dbReference type="SAM" id="Phobius"/>
    </source>
</evidence>
<feature type="transmembrane region" description="Helical" evidence="7">
    <location>
        <begin position="242"/>
        <end position="258"/>
    </location>
</feature>
<feature type="transmembrane region" description="Helical" evidence="7">
    <location>
        <begin position="102"/>
        <end position="127"/>
    </location>
</feature>
<evidence type="ECO:0000259" key="8">
    <source>
        <dbReference type="Pfam" id="PF06808"/>
    </source>
</evidence>
<dbReference type="EMBL" id="UAWC01000001">
    <property type="protein sequence ID" value="SQB33572.1"/>
    <property type="molecule type" value="Genomic_DNA"/>
</dbReference>
<dbReference type="Proteomes" id="UP000250223">
    <property type="component" value="Unassembled WGS sequence"/>
</dbReference>
<keyword evidence="2" id="KW-1003">Cell membrane</keyword>
<evidence type="ECO:0000256" key="3">
    <source>
        <dbReference type="ARBA" id="ARBA00022519"/>
    </source>
</evidence>
<evidence type="ECO:0000313" key="10">
    <source>
        <dbReference type="Proteomes" id="UP000250223"/>
    </source>
</evidence>
<protein>
    <submittedName>
        <fullName evidence="9">TRAP transporter, DctM subunit</fullName>
    </submittedName>
</protein>
<comment type="subcellular location">
    <subcellularLocation>
        <location evidence="1">Cell inner membrane</location>
        <topology evidence="1">Multi-pass membrane protein</topology>
    </subcellularLocation>
</comment>
<dbReference type="RefSeq" id="WP_207657378.1">
    <property type="nucleotide sequence ID" value="NZ_UAWC01000001.1"/>
</dbReference>
<dbReference type="GO" id="GO:0005886">
    <property type="term" value="C:plasma membrane"/>
    <property type="evidence" value="ECO:0007669"/>
    <property type="project" value="UniProtKB-SubCell"/>
</dbReference>
<evidence type="ECO:0000256" key="1">
    <source>
        <dbReference type="ARBA" id="ARBA00004429"/>
    </source>
</evidence>
<feature type="transmembrane region" description="Helical" evidence="7">
    <location>
        <begin position="214"/>
        <end position="236"/>
    </location>
</feature>
<accession>A0A2X2VRA0</accession>
<sequence length="260" mass="27554">MIIVLFLLSLFGFLFIGVPVAFSLLVTSFILLISLGSSNFITIPQNMLAGTDSYALMAIPFFMLAGEIMNAGGLSKRIVAFSNALIGFVAGGLGYATVVAGMIFAGVSGTAVADTSAIGSILLPVMLDEKYDKKKATALICAAGCTGPIIPPSYPMILYGIISGVSIGKMFLGGFIPGVMLGVGIMTIWYFIAKKENYKATNAVKFSFKELHKSFWSAIWALIMPVIILGGIVSGVFTPTESAVIAVFYALFVSLFIYKN</sequence>
<evidence type="ECO:0000256" key="2">
    <source>
        <dbReference type="ARBA" id="ARBA00022475"/>
    </source>
</evidence>
<keyword evidence="6 7" id="KW-0472">Membrane</keyword>
<keyword evidence="5 7" id="KW-1133">Transmembrane helix</keyword>
<dbReference type="Pfam" id="PF06808">
    <property type="entry name" value="DctM"/>
    <property type="match status" value="1"/>
</dbReference>
<feature type="transmembrane region" description="Helical" evidence="7">
    <location>
        <begin position="174"/>
        <end position="193"/>
    </location>
</feature>